<dbReference type="STRING" id="1121316.SAMN02745207_03148"/>
<gene>
    <name evidence="1" type="ORF">SAMN02745207_03148</name>
</gene>
<keyword evidence="2" id="KW-1185">Reference proteome</keyword>
<evidence type="ECO:0000313" key="2">
    <source>
        <dbReference type="Proteomes" id="UP000184447"/>
    </source>
</evidence>
<accession>A0A1M5WVK5</accession>
<dbReference type="RefSeq" id="WP_073339475.1">
    <property type="nucleotide sequence ID" value="NZ_FQXM01000021.1"/>
</dbReference>
<sequence>MSKEEQNKIDYMVVCVNEFADRFFLNYKDAFNYLHKYNAIKFLDENYEIEHTLSIDDAIDDIMMIAEKNGGHLIRSYTMALIQS</sequence>
<dbReference type="Proteomes" id="UP000184447">
    <property type="component" value="Unassembled WGS sequence"/>
</dbReference>
<evidence type="ECO:0000313" key="1">
    <source>
        <dbReference type="EMBL" id="SHH91645.1"/>
    </source>
</evidence>
<dbReference type="AlphaFoldDB" id="A0A1M5WVK5"/>
<proteinExistence type="predicted"/>
<dbReference type="EMBL" id="FQXM01000021">
    <property type="protein sequence ID" value="SHH91645.1"/>
    <property type="molecule type" value="Genomic_DNA"/>
</dbReference>
<protein>
    <submittedName>
        <fullName evidence="1">Uncharacterized protein</fullName>
    </submittedName>
</protein>
<reference evidence="1 2" key="1">
    <citation type="submission" date="2016-11" db="EMBL/GenBank/DDBJ databases">
        <authorList>
            <person name="Jaros S."/>
            <person name="Januszkiewicz K."/>
            <person name="Wedrychowicz H."/>
        </authorList>
    </citation>
    <scope>NUCLEOTIDE SEQUENCE [LARGE SCALE GENOMIC DNA]</scope>
    <source>
        <strain evidence="1 2">DSM 8605</strain>
    </source>
</reference>
<dbReference type="OrthoDB" id="9805037at2"/>
<organism evidence="1 2">
    <name type="scientific">Clostridium grantii DSM 8605</name>
    <dbReference type="NCBI Taxonomy" id="1121316"/>
    <lineage>
        <taxon>Bacteria</taxon>
        <taxon>Bacillati</taxon>
        <taxon>Bacillota</taxon>
        <taxon>Clostridia</taxon>
        <taxon>Eubacteriales</taxon>
        <taxon>Clostridiaceae</taxon>
        <taxon>Clostridium</taxon>
    </lineage>
</organism>
<dbReference type="InterPro" id="IPR024269">
    <property type="entry name" value="DUF3791"/>
</dbReference>
<dbReference type="Pfam" id="PF12668">
    <property type="entry name" value="DUF3791"/>
    <property type="match status" value="1"/>
</dbReference>
<name>A0A1M5WVK5_9CLOT</name>